<feature type="transmembrane region" description="Helical" evidence="6">
    <location>
        <begin position="699"/>
        <end position="720"/>
    </location>
</feature>
<dbReference type="InterPro" id="IPR051328">
    <property type="entry name" value="T7SS_ABC-Transporter"/>
</dbReference>
<dbReference type="PANTHER" id="PTHR43077">
    <property type="entry name" value="TRANSPORT PERMEASE YVFS-RELATED"/>
    <property type="match status" value="1"/>
</dbReference>
<keyword evidence="4 6" id="KW-0472">Membrane</keyword>
<evidence type="ECO:0000256" key="2">
    <source>
        <dbReference type="ARBA" id="ARBA00022692"/>
    </source>
</evidence>
<evidence type="ECO:0000256" key="4">
    <source>
        <dbReference type="ARBA" id="ARBA00023136"/>
    </source>
</evidence>
<feature type="transmembrane region" description="Helical" evidence="6">
    <location>
        <begin position="581"/>
        <end position="608"/>
    </location>
</feature>
<proteinExistence type="predicted"/>
<dbReference type="InterPro" id="IPR023908">
    <property type="entry name" value="xxxLxxG_rpt"/>
</dbReference>
<dbReference type="InterPro" id="IPR017500">
    <property type="entry name" value="Phage_infect_YhgE_N"/>
</dbReference>
<evidence type="ECO:0008006" key="9">
    <source>
        <dbReference type="Google" id="ProtNLM"/>
    </source>
</evidence>
<feature type="region of interest" description="Disordered" evidence="5">
    <location>
        <begin position="416"/>
        <end position="439"/>
    </location>
</feature>
<gene>
    <name evidence="7" type="ORF">IEQ44_08920</name>
</gene>
<dbReference type="RefSeq" id="WP_193638109.1">
    <property type="nucleotide sequence ID" value="NZ_JADCSA010000007.1"/>
</dbReference>
<evidence type="ECO:0000313" key="7">
    <source>
        <dbReference type="EMBL" id="MBE7324774.1"/>
    </source>
</evidence>
<organism evidence="7 8">
    <name type="scientific">Nocardioides malaquae</name>
    <dbReference type="NCBI Taxonomy" id="2773426"/>
    <lineage>
        <taxon>Bacteria</taxon>
        <taxon>Bacillati</taxon>
        <taxon>Actinomycetota</taxon>
        <taxon>Actinomycetes</taxon>
        <taxon>Propionibacteriales</taxon>
        <taxon>Nocardioidaceae</taxon>
        <taxon>Nocardioides</taxon>
    </lineage>
</organism>
<sequence length="739" mass="71713">MSTPTRTRASRGALAAALLLPALVAGVALTSVGDRVEGVRTLPAAVVNLDEPVTTGKGDDATTIAGGRLLAAGLTAPAEGEDPGMEWRLASADTAEEGLADGTFHAVVTIPEDFSSRLAGMTRDEPQQAGITVATDGADGTVVGAISSDVAEVAAARLGRQVTTTYLAGLYAQTAELGDQLGEAADGADDLADGADRLANGVSALDGGAGELASGAGQLADGTATLRGGLGQLDDGAGDLSDGTRTLADGVADLDGGLGRLADGAGQLRTGTRDLADGAGDLADGADDLSTGLDTLAEQTAGLPKQSEQLAAGATQVSGGVDGWAQVLRGWAQACASPTLAAAAPEPCAGTAEAIGPGGAHADALVAGAAALADGTQTFADSAPSLASGVQQLQQGASTLADGAGDLADGAEKVAGGASTLSDGVGEARRGTRGLKDGSARLANGARSLAGATGEAASGASDLAEGANGLAAGAGELSSGTGELNDGAAALRGGSGDLAAGLRKGVDAIPVADAEKQQADAEAIAQPVVASRDEASPRDARAAVGPAVAALALWLGAFLTYLAVPALAPARLARAGRATRVMAASLVAGVLVVAVQAVLVVGGLAWLAPAFAHPWALALLAVPVVAVTFAALAQTCVAALGERTGWIVLAAATALQVVTVSGFLPMDAAPGGVQLLHDLLPVPLAAELLDWAVDGAGSAAPVAGLVVWAVIGVVVTTAAASRARRTTVAALRRDLATVA</sequence>
<feature type="transmembrane region" description="Helical" evidence="6">
    <location>
        <begin position="614"/>
        <end position="633"/>
    </location>
</feature>
<reference evidence="7 8" key="1">
    <citation type="submission" date="2020-10" db="EMBL/GenBank/DDBJ databases">
        <title>Nocardioides sp. isolated from sludge.</title>
        <authorList>
            <person name="Zhang X."/>
        </authorList>
    </citation>
    <scope>NUCLEOTIDE SEQUENCE [LARGE SCALE GENOMIC DNA]</scope>
    <source>
        <strain evidence="7 8">Y6</strain>
    </source>
</reference>
<accession>A0ABR9RT67</accession>
<feature type="transmembrane region" description="Helical" evidence="6">
    <location>
        <begin position="645"/>
        <end position="666"/>
    </location>
</feature>
<comment type="caution">
    <text evidence="7">The sequence shown here is derived from an EMBL/GenBank/DDBJ whole genome shotgun (WGS) entry which is preliminary data.</text>
</comment>
<keyword evidence="8" id="KW-1185">Reference proteome</keyword>
<dbReference type="NCBIfam" id="TIGR03057">
    <property type="entry name" value="xxxLxxG_by_4"/>
    <property type="match status" value="10"/>
</dbReference>
<keyword evidence="2 6" id="KW-0812">Transmembrane</keyword>
<feature type="compositionally biased region" description="Basic and acidic residues" evidence="5">
    <location>
        <begin position="426"/>
        <end position="439"/>
    </location>
</feature>
<evidence type="ECO:0000256" key="3">
    <source>
        <dbReference type="ARBA" id="ARBA00022989"/>
    </source>
</evidence>
<dbReference type="NCBIfam" id="TIGR03061">
    <property type="entry name" value="pip_yhgE_Nterm"/>
    <property type="match status" value="1"/>
</dbReference>
<dbReference type="PANTHER" id="PTHR43077:SF10">
    <property type="entry name" value="TRANSPORT PERMEASE PROTEIN"/>
    <property type="match status" value="1"/>
</dbReference>
<keyword evidence="3 6" id="KW-1133">Transmembrane helix</keyword>
<dbReference type="Gene3D" id="3.40.1710.10">
    <property type="entry name" value="abc type-2 transporter like domain"/>
    <property type="match status" value="1"/>
</dbReference>
<dbReference type="EMBL" id="JADCSA010000007">
    <property type="protein sequence ID" value="MBE7324774.1"/>
    <property type="molecule type" value="Genomic_DNA"/>
</dbReference>
<dbReference type="Proteomes" id="UP000756387">
    <property type="component" value="Unassembled WGS sequence"/>
</dbReference>
<evidence type="ECO:0000256" key="1">
    <source>
        <dbReference type="ARBA" id="ARBA00004141"/>
    </source>
</evidence>
<evidence type="ECO:0000313" key="8">
    <source>
        <dbReference type="Proteomes" id="UP000756387"/>
    </source>
</evidence>
<evidence type="ECO:0000256" key="6">
    <source>
        <dbReference type="SAM" id="Phobius"/>
    </source>
</evidence>
<protein>
    <recommendedName>
        <fullName evidence="9">YhgE/Pip domain-containing protein</fullName>
    </recommendedName>
</protein>
<feature type="transmembrane region" description="Helical" evidence="6">
    <location>
        <begin position="547"/>
        <end position="569"/>
    </location>
</feature>
<evidence type="ECO:0000256" key="5">
    <source>
        <dbReference type="SAM" id="MobiDB-lite"/>
    </source>
</evidence>
<name>A0ABR9RT67_9ACTN</name>
<comment type="subcellular location">
    <subcellularLocation>
        <location evidence="1">Membrane</location>
        <topology evidence="1">Multi-pass membrane protein</topology>
    </subcellularLocation>
</comment>